<accession>A0A1F7WJ33</accession>
<dbReference type="Proteomes" id="UP000176198">
    <property type="component" value="Unassembled WGS sequence"/>
</dbReference>
<protein>
    <submittedName>
        <fullName evidence="1">Uncharacterized protein</fullName>
    </submittedName>
</protein>
<evidence type="ECO:0000313" key="2">
    <source>
        <dbReference type="Proteomes" id="UP000176198"/>
    </source>
</evidence>
<gene>
    <name evidence="1" type="ORF">A2115_03335</name>
</gene>
<comment type="caution">
    <text evidence="1">The sequence shown here is derived from an EMBL/GenBank/DDBJ whole genome shotgun (WGS) entry which is preliminary data.</text>
</comment>
<sequence length="459" mass="51832">MNIQSMNELPESVLKRLPRSATFPIKGSQQALVGRIDWAKQVITRAVVTTEWQKSATFEGRVPEEFMASLPKDFTFSVDSPEDHWQIHLTGLNPRTFEVEDLKVIRDDAKFWYYIMAAENQMAVQEYELVFARVWGYLAPILRIREGSAQPMTGRRLITVETAGPGGYIGAVVPSLQLTDQWRLLVQKANNVSPDLTAIPTMRSVRFSVQNPDRPQPREKAMGFSLYEVDLFPELIASGAAEEKGRVKNNFYWCLPDFEAPEGQSFMPLGDYLRYSDGPGMAALYQAIVFLFRAIVGGELPGQRDEVANFPVDPKESYGTPIRVGIIRHRKVTFVVCKTKNQGRFRRSGETLAASQVACEFDPSTLPVPPRKVHKFWAINPNNQRHTGTNTAAGLYPVEVYEYHSWEVDKGELEMVNLCDFARSGDARAQAALLQWIWWVYPGFATLNPDTDSIPSSEE</sequence>
<reference evidence="1 2" key="1">
    <citation type="journal article" date="2016" name="Nat. Commun.">
        <title>Thousands of microbial genomes shed light on interconnected biogeochemical processes in an aquifer system.</title>
        <authorList>
            <person name="Anantharaman K."/>
            <person name="Brown C.T."/>
            <person name="Hug L.A."/>
            <person name="Sharon I."/>
            <person name="Castelle C.J."/>
            <person name="Probst A.J."/>
            <person name="Thomas B.C."/>
            <person name="Singh A."/>
            <person name="Wilkins M.J."/>
            <person name="Karaoz U."/>
            <person name="Brodie E.L."/>
            <person name="Williams K.H."/>
            <person name="Hubbard S.S."/>
            <person name="Banfield J.F."/>
        </authorList>
    </citation>
    <scope>NUCLEOTIDE SEQUENCE [LARGE SCALE GENOMIC DNA]</scope>
</reference>
<dbReference type="AlphaFoldDB" id="A0A1F7WJ33"/>
<evidence type="ECO:0000313" key="1">
    <source>
        <dbReference type="EMBL" id="OGM02833.1"/>
    </source>
</evidence>
<dbReference type="EMBL" id="MGFJ01000013">
    <property type="protein sequence ID" value="OGM02833.1"/>
    <property type="molecule type" value="Genomic_DNA"/>
</dbReference>
<organism evidence="1 2">
    <name type="scientific">Candidatus Woesebacteria bacterium GWA1_41_8</name>
    <dbReference type="NCBI Taxonomy" id="1802471"/>
    <lineage>
        <taxon>Bacteria</taxon>
        <taxon>Candidatus Woeseibacteriota</taxon>
    </lineage>
</organism>
<proteinExistence type="predicted"/>
<name>A0A1F7WJ33_9BACT</name>